<evidence type="ECO:0000256" key="4">
    <source>
        <dbReference type="ARBA" id="ARBA00022821"/>
    </source>
</evidence>
<dbReference type="SUPFAM" id="SSF52540">
    <property type="entry name" value="P-loop containing nucleoside triphosphate hydrolases"/>
    <property type="match status" value="1"/>
</dbReference>
<evidence type="ECO:0000259" key="10">
    <source>
        <dbReference type="Pfam" id="PF23559"/>
    </source>
</evidence>
<keyword evidence="6" id="KW-0732">Signal</keyword>
<dbReference type="Pfam" id="PF23559">
    <property type="entry name" value="WHD_DRP"/>
    <property type="match status" value="1"/>
</dbReference>
<feature type="domain" description="Disease resistance protein winged helix" evidence="10">
    <location>
        <begin position="439"/>
        <end position="506"/>
    </location>
</feature>
<keyword evidence="2" id="KW-0677">Repeat</keyword>
<dbReference type="Pfam" id="PF00931">
    <property type="entry name" value="NB-ARC"/>
    <property type="match status" value="1"/>
</dbReference>
<dbReference type="Pfam" id="PF13855">
    <property type="entry name" value="LRR_8"/>
    <property type="match status" value="1"/>
</dbReference>
<evidence type="ECO:0008006" key="14">
    <source>
        <dbReference type="Google" id="ProtNLM"/>
    </source>
</evidence>
<dbReference type="InterPro" id="IPR058922">
    <property type="entry name" value="WHD_DRP"/>
</dbReference>
<keyword evidence="1" id="KW-0433">Leucine-rich repeat</keyword>
<accession>A0A5D2V770</accession>
<dbReference type="Pfam" id="PF18052">
    <property type="entry name" value="Rx_N"/>
    <property type="match status" value="1"/>
</dbReference>
<evidence type="ECO:0000259" key="7">
    <source>
        <dbReference type="Pfam" id="PF00931"/>
    </source>
</evidence>
<dbReference type="InterPro" id="IPR041118">
    <property type="entry name" value="Rx_N"/>
</dbReference>
<dbReference type="InterPro" id="IPR002182">
    <property type="entry name" value="NB-ARC"/>
</dbReference>
<dbReference type="InterPro" id="IPR027417">
    <property type="entry name" value="P-loop_NTPase"/>
</dbReference>
<evidence type="ECO:0000259" key="8">
    <source>
        <dbReference type="Pfam" id="PF18052"/>
    </source>
</evidence>
<dbReference type="FunFam" id="1.10.10.10:FF:000322">
    <property type="entry name" value="Probable disease resistance protein At1g63360"/>
    <property type="match status" value="1"/>
</dbReference>
<proteinExistence type="predicted"/>
<dbReference type="PRINTS" id="PR00364">
    <property type="entry name" value="DISEASERSIST"/>
</dbReference>
<feature type="domain" description="Disease resistance protein At4g27190-like leucine-rich repeats" evidence="9">
    <location>
        <begin position="1034"/>
        <end position="1155"/>
    </location>
</feature>
<dbReference type="GO" id="GO:0006952">
    <property type="term" value="P:defense response"/>
    <property type="evidence" value="ECO:0007669"/>
    <property type="project" value="UniProtKB-KW"/>
</dbReference>
<keyword evidence="3" id="KW-0547">Nucleotide-binding</keyword>
<sequence length="1420" mass="160260">MSVIGEAALSAFLELLSAKLVDSVLNFVADYRQVHQQLKLWQSIFPEIKAVLNHAEEKQIKDEGVKNWLDDLQDLAYDVDDILDEFAYQELRLKLQKTQAQASTSKVQKLIPTCCTGGHFSPIAFMFNAKMISKIKAITDRLNSLNTRRSNLGLSEIMSQGATSKGNKRRLQPTSLMDGAVEYVGRANEKQEMLELLKSNNSDGVCVLSIVGMGGMGKTTLAQLVYNDPSIKESFDHKSWVCVSDDFDAVNITKTILRSLDADSHDENDLNLLQVKLKEKLSRKRLLLVLDDIWNESYSDWTILRAPFGAGTKIIVTTRLQKVSSNVDSVKAFYLDKLSHHDCLSIFAQHALKARNFDGHLQFKEIGENIVRRCNGLPLAAKAIGSLLRTVTDHSEWEKVYESEIWDLPEDPCGLIPALRLSYHYLPPHLKRCFAYCSIFPKDYEFEEEEIILLWRAEGFLQSKAKIQGKGLGNQYFQDLVSRSFFQISSKDKSRFVMHDLMNDLAQSVAGEICCRLEGEKQQKFSHRSRHSAYVIDDLCQSVKKFEAFYQMTSLRTFLRLTAAPRLSCLSNVVLDDLLPRLSYLRVLSLGGYEIYDLPDFFENLKHLRYLNFSYTRINRLPDSLCSLSHLETLILRDCRKLKYLPSKIGNLVNLHFLDIRGADSIERMPSGFDQLTQLQTLSNFVIGEGDGHLIRELKNLSNLRGNFCLSGLENVNGQDAREAKLNEKLGIDGLELQWGTDLENNTRKTEVEERVLDFLYPPKKLEQLIIENYGGVKFSSWMADSSLKNLSSLKLRNCKNCKSLPSVGRLPLLKDLSIIGFDQVQKIGVELFGENQLNPFASLKILCFESLPNWKEWDTCEGDEKVLKLPSLRELSIKACPQLLGRLPTHLPSLQKLEILSCTSLVVSISSFPSLCKFSIQGCAELVDDCSYPAKELSSLQTLSLSNISKFNIPADRTMLRFGNAEHFAIDGWQELASLSRYGFSLVGHCFISVSRCPQLQSLEAKEVELQPDKISRVETLYIVSCDRLNRLPQVLHELTFLTVMGIHNCRSLVSFAENNLPPNLKKLRIRKCENLEYLVDEKEDNKSMSSTLCLLEELSIYMCPSLMSLSSKGHKNICNQLQLLQISECSKLSCLFSNTKFPVTLKYLEIRGCPMLEYIAEEFKESACLESILFFRSGIKSLPRGLDKLKHLQEIWLASCSNLVSFEESGLLSTCFRAFRVFNCGNFGALPKCMASITSFRHLRVENCSADISFPSEGFPANLTSLAISNAPKIYKSLVEWGLNRLTSLQELTIGGGGCSNVVSFPEEGTGMMLPPLTRITLFGFENLEFMFSEGFQDLTSLKGLDIDNCPKLTSLPKKDVLLSLGYLYISSCPLLKEECSSDKGREWSKISHIPLVGIDGKAVISRESDWFQSYGRG</sequence>
<dbReference type="InterPro" id="IPR001611">
    <property type="entry name" value="Leu-rich_rpt"/>
</dbReference>
<feature type="domain" description="Disease resistance N-terminal" evidence="8">
    <location>
        <begin position="9"/>
        <end position="99"/>
    </location>
</feature>
<evidence type="ECO:0000256" key="1">
    <source>
        <dbReference type="ARBA" id="ARBA00022614"/>
    </source>
</evidence>
<evidence type="ECO:0000313" key="13">
    <source>
        <dbReference type="Proteomes" id="UP000323597"/>
    </source>
</evidence>
<dbReference type="Pfam" id="PF23247">
    <property type="entry name" value="LRR_RPS2"/>
    <property type="match status" value="1"/>
</dbReference>
<dbReference type="InterPro" id="IPR056789">
    <property type="entry name" value="LRR_R13L1-DRL21"/>
</dbReference>
<dbReference type="Gene3D" id="1.10.8.430">
    <property type="entry name" value="Helical domain of apoptotic protease-activating factors"/>
    <property type="match status" value="1"/>
</dbReference>
<evidence type="ECO:0000313" key="12">
    <source>
        <dbReference type="EMBL" id="TYI85256.1"/>
    </source>
</evidence>
<organism evidence="12 13">
    <name type="scientific">Gossypium mustelinum</name>
    <name type="common">Cotton</name>
    <name type="synonym">Gossypium caicoense</name>
    <dbReference type="NCBI Taxonomy" id="34275"/>
    <lineage>
        <taxon>Eukaryota</taxon>
        <taxon>Viridiplantae</taxon>
        <taxon>Streptophyta</taxon>
        <taxon>Embryophyta</taxon>
        <taxon>Tracheophyta</taxon>
        <taxon>Spermatophyta</taxon>
        <taxon>Magnoliopsida</taxon>
        <taxon>eudicotyledons</taxon>
        <taxon>Gunneridae</taxon>
        <taxon>Pentapetalae</taxon>
        <taxon>rosids</taxon>
        <taxon>malvids</taxon>
        <taxon>Malvales</taxon>
        <taxon>Malvaceae</taxon>
        <taxon>Malvoideae</taxon>
        <taxon>Gossypium</taxon>
    </lineage>
</organism>
<dbReference type="InterPro" id="IPR042197">
    <property type="entry name" value="Apaf_helical"/>
</dbReference>
<dbReference type="Gene3D" id="1.10.10.10">
    <property type="entry name" value="Winged helix-like DNA-binding domain superfamily/Winged helix DNA-binding domain"/>
    <property type="match status" value="1"/>
</dbReference>
<reference evidence="12 13" key="1">
    <citation type="submission" date="2019-07" db="EMBL/GenBank/DDBJ databases">
        <title>WGS assembly of Gossypium mustelinum.</title>
        <authorList>
            <person name="Chen Z.J."/>
            <person name="Sreedasyam A."/>
            <person name="Ando A."/>
            <person name="Song Q."/>
            <person name="De L."/>
            <person name="Hulse-Kemp A."/>
            <person name="Ding M."/>
            <person name="Ye W."/>
            <person name="Kirkbride R."/>
            <person name="Jenkins J."/>
            <person name="Plott C."/>
            <person name="Lovell J."/>
            <person name="Lin Y.-M."/>
            <person name="Vaughn R."/>
            <person name="Liu B."/>
            <person name="Li W."/>
            <person name="Simpson S."/>
            <person name="Scheffler B."/>
            <person name="Saski C."/>
            <person name="Grover C."/>
            <person name="Hu G."/>
            <person name="Conover J."/>
            <person name="Carlson J."/>
            <person name="Shu S."/>
            <person name="Boston L."/>
            <person name="Williams M."/>
            <person name="Peterson D."/>
            <person name="Mcgee K."/>
            <person name="Jones D."/>
            <person name="Wendel J."/>
            <person name="Stelly D."/>
            <person name="Grimwood J."/>
            <person name="Schmutz J."/>
        </authorList>
    </citation>
    <scope>NUCLEOTIDE SEQUENCE [LARGE SCALE GENOMIC DNA]</scope>
    <source>
        <strain evidence="12">1408120.09</strain>
    </source>
</reference>
<dbReference type="GO" id="GO:0051707">
    <property type="term" value="P:response to other organism"/>
    <property type="evidence" value="ECO:0007669"/>
    <property type="project" value="UniProtKB-ARBA"/>
</dbReference>
<dbReference type="GO" id="GO:0043531">
    <property type="term" value="F:ADP binding"/>
    <property type="evidence" value="ECO:0007669"/>
    <property type="project" value="InterPro"/>
</dbReference>
<dbReference type="SUPFAM" id="SSF52058">
    <property type="entry name" value="L domain-like"/>
    <property type="match status" value="2"/>
</dbReference>
<evidence type="ECO:0000256" key="2">
    <source>
        <dbReference type="ARBA" id="ARBA00022737"/>
    </source>
</evidence>
<dbReference type="GO" id="GO:0005524">
    <property type="term" value="F:ATP binding"/>
    <property type="evidence" value="ECO:0007669"/>
    <property type="project" value="UniProtKB-KW"/>
</dbReference>
<evidence type="ECO:0000259" key="11">
    <source>
        <dbReference type="Pfam" id="PF25019"/>
    </source>
</evidence>
<name>A0A5D2V770_GOSMU</name>
<dbReference type="FunFam" id="3.40.50.300:FF:001091">
    <property type="entry name" value="Probable disease resistance protein At1g61300"/>
    <property type="match status" value="1"/>
</dbReference>
<keyword evidence="5" id="KW-0067">ATP-binding</keyword>
<dbReference type="InterPro" id="IPR057135">
    <property type="entry name" value="At4g27190-like_LRR"/>
</dbReference>
<evidence type="ECO:0000256" key="6">
    <source>
        <dbReference type="SAM" id="SignalP"/>
    </source>
</evidence>
<dbReference type="SUPFAM" id="SSF52047">
    <property type="entry name" value="RNI-like"/>
    <property type="match status" value="1"/>
</dbReference>
<dbReference type="InterPro" id="IPR032675">
    <property type="entry name" value="LRR_dom_sf"/>
</dbReference>
<dbReference type="Gene3D" id="3.80.10.10">
    <property type="entry name" value="Ribonuclease Inhibitor"/>
    <property type="match status" value="4"/>
</dbReference>
<feature type="domain" description="NB-ARC" evidence="7">
    <location>
        <begin position="193"/>
        <end position="354"/>
    </location>
</feature>
<dbReference type="Pfam" id="PF25019">
    <property type="entry name" value="LRR_R13L1-DRL21"/>
    <property type="match status" value="1"/>
</dbReference>
<keyword evidence="4" id="KW-0611">Plant defense</keyword>
<feature type="domain" description="R13L1/DRL21-like LRR repeat region" evidence="11">
    <location>
        <begin position="695"/>
        <end position="821"/>
    </location>
</feature>
<evidence type="ECO:0000259" key="9">
    <source>
        <dbReference type="Pfam" id="PF23247"/>
    </source>
</evidence>
<dbReference type="EMBL" id="CM017653">
    <property type="protein sequence ID" value="TYI85256.1"/>
    <property type="molecule type" value="Genomic_DNA"/>
</dbReference>
<protein>
    <recommendedName>
        <fullName evidence="14">Disease resistance RPP13-like protein 1</fullName>
    </recommendedName>
</protein>
<dbReference type="Proteomes" id="UP000323597">
    <property type="component" value="Chromosome D05"/>
</dbReference>
<dbReference type="PANTHER" id="PTHR36766">
    <property type="entry name" value="PLANT BROAD-SPECTRUM MILDEW RESISTANCE PROTEIN RPW8"/>
    <property type="match status" value="1"/>
</dbReference>
<keyword evidence="13" id="KW-1185">Reference proteome</keyword>
<dbReference type="Gene3D" id="1.20.5.4130">
    <property type="match status" value="1"/>
</dbReference>
<evidence type="ECO:0000256" key="3">
    <source>
        <dbReference type="ARBA" id="ARBA00022741"/>
    </source>
</evidence>
<dbReference type="PANTHER" id="PTHR36766:SF51">
    <property type="entry name" value="DISEASE RESISTANCE RPP13-LIKE PROTEIN 1"/>
    <property type="match status" value="1"/>
</dbReference>
<gene>
    <name evidence="12" type="ORF">E1A91_D05G428100v1</name>
</gene>
<evidence type="ECO:0000256" key="5">
    <source>
        <dbReference type="ARBA" id="ARBA00022840"/>
    </source>
</evidence>
<feature type="chain" id="PRO_5022879620" description="Disease resistance RPP13-like protein 1" evidence="6">
    <location>
        <begin position="19"/>
        <end position="1420"/>
    </location>
</feature>
<feature type="signal peptide" evidence="6">
    <location>
        <begin position="1"/>
        <end position="18"/>
    </location>
</feature>
<dbReference type="InterPro" id="IPR036388">
    <property type="entry name" value="WH-like_DNA-bd_sf"/>
</dbReference>
<dbReference type="Gene3D" id="3.40.50.300">
    <property type="entry name" value="P-loop containing nucleotide triphosphate hydrolases"/>
    <property type="match status" value="1"/>
</dbReference>